<dbReference type="Gene3D" id="3.10.105.10">
    <property type="entry name" value="Dipeptide-binding Protein, Domain 3"/>
    <property type="match status" value="1"/>
</dbReference>
<organism evidence="4 5">
    <name type="scientific">Herbaspirillum lusitanum</name>
    <dbReference type="NCBI Taxonomy" id="213312"/>
    <lineage>
        <taxon>Bacteria</taxon>
        <taxon>Pseudomonadati</taxon>
        <taxon>Pseudomonadota</taxon>
        <taxon>Betaproteobacteria</taxon>
        <taxon>Burkholderiales</taxon>
        <taxon>Oxalobacteraceae</taxon>
        <taxon>Herbaspirillum</taxon>
    </lineage>
</organism>
<protein>
    <submittedName>
        <fullName evidence="4">ABC transporter substrate-binding protein</fullName>
    </submittedName>
</protein>
<reference evidence="4 5" key="1">
    <citation type="journal article" date="2024" name="Chem. Sci.">
        <title>Discovery of megapolipeptins by genome mining of a Burkholderiales bacteria collection.</title>
        <authorList>
            <person name="Paulo B.S."/>
            <person name="Recchia M.J.J."/>
            <person name="Lee S."/>
            <person name="Fergusson C.H."/>
            <person name="Romanowski S.B."/>
            <person name="Hernandez A."/>
            <person name="Krull N."/>
            <person name="Liu D.Y."/>
            <person name="Cavanagh H."/>
            <person name="Bos A."/>
            <person name="Gray C.A."/>
            <person name="Murphy B.T."/>
            <person name="Linington R.G."/>
            <person name="Eustaquio A.S."/>
        </authorList>
    </citation>
    <scope>NUCLEOTIDE SEQUENCE [LARGE SCALE GENOMIC DNA]</scope>
    <source>
        <strain evidence="4 5">RL21-008-BIB-A</strain>
    </source>
</reference>
<proteinExistence type="inferred from homology"/>
<dbReference type="InterPro" id="IPR039424">
    <property type="entry name" value="SBP_5"/>
</dbReference>
<dbReference type="SUPFAM" id="SSF53850">
    <property type="entry name" value="Periplasmic binding protein-like II"/>
    <property type="match status" value="1"/>
</dbReference>
<gene>
    <name evidence="4" type="ORF">PQR62_06825</name>
</gene>
<dbReference type="Gene3D" id="3.90.76.10">
    <property type="entry name" value="Dipeptide-binding Protein, Domain 1"/>
    <property type="match status" value="1"/>
</dbReference>
<feature type="domain" description="Solute-binding protein family 5" evidence="3">
    <location>
        <begin position="78"/>
        <end position="424"/>
    </location>
</feature>
<dbReference type="Proteomes" id="UP001629246">
    <property type="component" value="Unassembled WGS sequence"/>
</dbReference>
<comment type="caution">
    <text evidence="4">The sequence shown here is derived from an EMBL/GenBank/DDBJ whole genome shotgun (WGS) entry which is preliminary data.</text>
</comment>
<dbReference type="PIRSF" id="PIRSF002741">
    <property type="entry name" value="MppA"/>
    <property type="match status" value="1"/>
</dbReference>
<dbReference type="Pfam" id="PF00496">
    <property type="entry name" value="SBP_bac_5"/>
    <property type="match status" value="1"/>
</dbReference>
<evidence type="ECO:0000256" key="2">
    <source>
        <dbReference type="ARBA" id="ARBA00022729"/>
    </source>
</evidence>
<evidence type="ECO:0000313" key="5">
    <source>
        <dbReference type="Proteomes" id="UP001629246"/>
    </source>
</evidence>
<evidence type="ECO:0000256" key="1">
    <source>
        <dbReference type="ARBA" id="ARBA00005695"/>
    </source>
</evidence>
<evidence type="ECO:0000313" key="4">
    <source>
        <dbReference type="EMBL" id="MFL9923968.1"/>
    </source>
</evidence>
<dbReference type="EMBL" id="JAQQFM010000003">
    <property type="protein sequence ID" value="MFL9923968.1"/>
    <property type="molecule type" value="Genomic_DNA"/>
</dbReference>
<dbReference type="PANTHER" id="PTHR30290:SF38">
    <property type="entry name" value="D,D-DIPEPTIDE-BINDING PERIPLASMIC PROTEIN DDPA-RELATED"/>
    <property type="match status" value="1"/>
</dbReference>
<evidence type="ECO:0000259" key="3">
    <source>
        <dbReference type="Pfam" id="PF00496"/>
    </source>
</evidence>
<accession>A0ABW9A881</accession>
<dbReference type="Gene3D" id="3.40.190.10">
    <property type="entry name" value="Periplasmic binding protein-like II"/>
    <property type="match status" value="1"/>
</dbReference>
<dbReference type="InterPro" id="IPR000914">
    <property type="entry name" value="SBP_5_dom"/>
</dbReference>
<comment type="similarity">
    <text evidence="1">Belongs to the bacterial solute-binding protein 5 family.</text>
</comment>
<dbReference type="PANTHER" id="PTHR30290">
    <property type="entry name" value="PERIPLASMIC BINDING COMPONENT OF ABC TRANSPORTER"/>
    <property type="match status" value="1"/>
</dbReference>
<dbReference type="InterPro" id="IPR030678">
    <property type="entry name" value="Peptide/Ni-bd"/>
</dbReference>
<keyword evidence="5" id="KW-1185">Reference proteome</keyword>
<name>A0ABW9A881_9BURK</name>
<keyword evidence="2" id="KW-0732">Signal</keyword>
<dbReference type="RefSeq" id="WP_408156138.1">
    <property type="nucleotide sequence ID" value="NZ_JAQQFM010000003.1"/>
</dbReference>
<sequence length="515" mass="57044">MDRRNFVKKVPLGVGGLLMSQWMADFARAAPAPSAMSLAIGSPVDVYSWDPTGRIAPAPVSIFKCVFDQPLEYSATSELQPGLVKAYRWLDKEGKILELEFRDDVLFHNGDKMTSEDFKYTFFDRPKKEKGVQLGAIWGGIVKVDTPSPTKAVVHLSYPFVTAPQYLAYTGAFILPKAYIEKVGTEGFIARPIGTGPYKLVEYQRDSRIVLQAWEKYWRGPATVQNLTIQVVKDPTARVSGVQSGQLALAYNLPIRDAVRLSTNANLTSQLTPTVDTYVIHMVNTGALTDANVRLAMHHAIDKQALSKAFFNGVAAPLATPAAPGTPAFDPDAKFAYDPEQSRALLAKSGFSVEKPVSFRFFATNGVYPNDFDMARAIVQMWKKVGINASLEAIELSEYFPKVQSGKLEGPALWLWANATGDPELAAGAYLNPKMLFSVWRSNDVSAQLDPLLVEMDYKKRMEGYKQFHKWVVDQGYALPLVQGVSSVVYGKKPGGYVPFRNGWILPYYWKPVTA</sequence>